<dbReference type="InterPro" id="IPR002347">
    <property type="entry name" value="SDR_fam"/>
</dbReference>
<dbReference type="PANTHER" id="PTHR43550:SF3">
    <property type="entry name" value="3-KETODIHYDROSPHINGOSINE REDUCTASE"/>
    <property type="match status" value="1"/>
</dbReference>
<comment type="caution">
    <text evidence="1">The sequence shown here is derived from an EMBL/GenBank/DDBJ whole genome shotgun (WGS) entry which is preliminary data.</text>
</comment>
<protein>
    <submittedName>
        <fullName evidence="1">Uncharacterized protein</fullName>
    </submittedName>
</protein>
<dbReference type="GO" id="GO:0030148">
    <property type="term" value="P:sphingolipid biosynthetic process"/>
    <property type="evidence" value="ECO:0007669"/>
    <property type="project" value="TreeGrafter"/>
</dbReference>
<dbReference type="AlphaFoldDB" id="A0A8T0A3E7"/>
<evidence type="ECO:0000313" key="3">
    <source>
        <dbReference type="Proteomes" id="UP000605970"/>
    </source>
</evidence>
<evidence type="ECO:0000313" key="1">
    <source>
        <dbReference type="EMBL" id="KAF7639846.1"/>
    </source>
</evidence>
<proteinExistence type="predicted"/>
<accession>A0A8T0A3E7</accession>
<dbReference type="GO" id="GO:0006666">
    <property type="term" value="P:3-keto-sphinganine metabolic process"/>
    <property type="evidence" value="ECO:0007669"/>
    <property type="project" value="TreeGrafter"/>
</dbReference>
<organism evidence="1 3">
    <name type="scientific">Meloidogyne graminicola</name>
    <dbReference type="NCBI Taxonomy" id="189291"/>
    <lineage>
        <taxon>Eukaryota</taxon>
        <taxon>Metazoa</taxon>
        <taxon>Ecdysozoa</taxon>
        <taxon>Nematoda</taxon>
        <taxon>Chromadorea</taxon>
        <taxon>Rhabditida</taxon>
        <taxon>Tylenchina</taxon>
        <taxon>Tylenchomorpha</taxon>
        <taxon>Tylenchoidea</taxon>
        <taxon>Meloidogynidae</taxon>
        <taxon>Meloidogyninae</taxon>
        <taxon>Meloidogyne</taxon>
    </lineage>
</organism>
<dbReference type="SUPFAM" id="SSF51735">
    <property type="entry name" value="NAD(P)-binding Rossmann-fold domains"/>
    <property type="match status" value="1"/>
</dbReference>
<dbReference type="Gene3D" id="3.40.50.720">
    <property type="entry name" value="NAD(P)-binding Rossmann-like Domain"/>
    <property type="match status" value="1"/>
</dbReference>
<evidence type="ECO:0000313" key="2">
    <source>
        <dbReference type="EMBL" id="KAF7639860.1"/>
    </source>
</evidence>
<dbReference type="OrthoDB" id="37659at2759"/>
<dbReference type="GO" id="GO:0005789">
    <property type="term" value="C:endoplasmic reticulum membrane"/>
    <property type="evidence" value="ECO:0007669"/>
    <property type="project" value="TreeGrafter"/>
</dbReference>
<dbReference type="InterPro" id="IPR036291">
    <property type="entry name" value="NAD(P)-bd_dom_sf"/>
</dbReference>
<dbReference type="GO" id="GO:0047560">
    <property type="term" value="F:3-dehydrosphinganine reductase activity"/>
    <property type="evidence" value="ECO:0007669"/>
    <property type="project" value="TreeGrafter"/>
</dbReference>
<dbReference type="EMBL" id="JABEBT010000003">
    <property type="protein sequence ID" value="KAF7639846.1"/>
    <property type="molecule type" value="Genomic_DNA"/>
</dbReference>
<reference evidence="1" key="1">
    <citation type="journal article" date="2020" name="Ecol. Evol.">
        <title>Genome structure and content of the rice root-knot nematode (Meloidogyne graminicola).</title>
        <authorList>
            <person name="Phan N.T."/>
            <person name="Danchin E.G.J."/>
            <person name="Klopp C."/>
            <person name="Perfus-Barbeoch L."/>
            <person name="Kozlowski D.K."/>
            <person name="Koutsovoulos G.D."/>
            <person name="Lopez-Roques C."/>
            <person name="Bouchez O."/>
            <person name="Zahm M."/>
            <person name="Besnard G."/>
            <person name="Bellafiore S."/>
        </authorList>
    </citation>
    <scope>NUCLEOTIDE SEQUENCE</scope>
    <source>
        <strain evidence="1">VN-18</strain>
    </source>
</reference>
<dbReference type="EMBL" id="JABEBT010000003">
    <property type="protein sequence ID" value="KAF7639860.1"/>
    <property type="molecule type" value="Genomic_DNA"/>
</dbReference>
<name>A0A8T0A3E7_9BILA</name>
<dbReference type="PANTHER" id="PTHR43550">
    <property type="entry name" value="3-KETODIHYDROSPHINGOSINE REDUCTASE"/>
    <property type="match status" value="1"/>
</dbReference>
<keyword evidence="3" id="KW-1185">Reference proteome</keyword>
<gene>
    <name evidence="1" type="ORF">Mgra_00000766</name>
    <name evidence="2" type="ORF">Mgra_00000780</name>
</gene>
<dbReference type="Pfam" id="PF00106">
    <property type="entry name" value="adh_short"/>
    <property type="match status" value="1"/>
</dbReference>
<dbReference type="Proteomes" id="UP000605970">
    <property type="component" value="Unassembled WGS sequence"/>
</dbReference>
<sequence length="130" mass="14310">MTRAVLPQMKERFTGHISFVSSAAGQCAIWGYSAYSPSKFAIRALADVLYFELLPYGIGISVLFPPNTATEGFNEELKTMPEQIRQISNSAGVFPPKQVAASLINSIKKGNFWTCIGFEGKMLGILSFFF</sequence>